<dbReference type="GO" id="GO:0050660">
    <property type="term" value="F:flavin adenine dinucleotide binding"/>
    <property type="evidence" value="ECO:0007669"/>
    <property type="project" value="UniProtKB-UniRule"/>
</dbReference>
<feature type="binding site" evidence="5">
    <location>
        <position position="130"/>
    </location>
    <ligand>
        <name>FAD</name>
        <dbReference type="ChEBI" id="CHEBI:57692"/>
    </ligand>
</feature>
<comment type="caution">
    <text evidence="7">The sequence shown here is derived from an EMBL/GenBank/DDBJ whole genome shotgun (WGS) entry which is preliminary data.</text>
</comment>
<dbReference type="GO" id="GO:0050661">
    <property type="term" value="F:NADP binding"/>
    <property type="evidence" value="ECO:0007669"/>
    <property type="project" value="UniProtKB-UniRule"/>
</dbReference>
<comment type="caution">
    <text evidence="5">Lacks conserved residue(s) required for the propagation of feature annotation.</text>
</comment>
<feature type="binding site" evidence="5">
    <location>
        <position position="55"/>
    </location>
    <ligand>
        <name>FAD</name>
        <dbReference type="ChEBI" id="CHEBI:57692"/>
    </ligand>
</feature>
<dbReference type="PANTHER" id="PTHR48105">
    <property type="entry name" value="THIOREDOXIN REDUCTASE 1-RELATED-RELATED"/>
    <property type="match status" value="1"/>
</dbReference>
<evidence type="ECO:0000256" key="4">
    <source>
        <dbReference type="ARBA" id="ARBA00023002"/>
    </source>
</evidence>
<keyword evidence="1 5" id="KW-0285">Flavoprotein</keyword>
<feature type="binding site" evidence="5">
    <location>
        <position position="338"/>
    </location>
    <ligand>
        <name>FAD</name>
        <dbReference type="ChEBI" id="CHEBI:57692"/>
    </ligand>
</feature>
<feature type="domain" description="FAD/NAD(P)-binding" evidence="6">
    <location>
        <begin position="14"/>
        <end position="299"/>
    </location>
</feature>
<evidence type="ECO:0000256" key="2">
    <source>
        <dbReference type="ARBA" id="ARBA00022827"/>
    </source>
</evidence>
<accession>A0A6I2KZX1</accession>
<dbReference type="HAMAP" id="MF_01685">
    <property type="entry name" value="FENR2"/>
    <property type="match status" value="1"/>
</dbReference>
<evidence type="ECO:0000256" key="1">
    <source>
        <dbReference type="ARBA" id="ARBA00022630"/>
    </source>
</evidence>
<dbReference type="InterPro" id="IPR022890">
    <property type="entry name" value="Fd--NADP_Rdtase_type_2"/>
</dbReference>
<dbReference type="Proteomes" id="UP000433309">
    <property type="component" value="Unassembled WGS sequence"/>
</dbReference>
<protein>
    <recommendedName>
        <fullName evidence="5">Ferredoxin--NADP reductase</fullName>
        <shortName evidence="5">FNR</shortName>
        <shortName evidence="5">Fd-NADP(+) reductase</shortName>
        <ecNumber evidence="5">1.18.1.2</ecNumber>
    </recommendedName>
</protein>
<keyword evidence="3 5" id="KW-0521">NADP</keyword>
<feature type="binding site" evidence="5">
    <location>
        <position position="42"/>
    </location>
    <ligand>
        <name>FAD</name>
        <dbReference type="ChEBI" id="CHEBI:57692"/>
    </ligand>
</feature>
<comment type="catalytic activity">
    <reaction evidence="5">
        <text>2 reduced [2Fe-2S]-[ferredoxin] + NADP(+) + H(+) = 2 oxidized [2Fe-2S]-[ferredoxin] + NADPH</text>
        <dbReference type="Rhea" id="RHEA:20125"/>
        <dbReference type="Rhea" id="RHEA-COMP:10000"/>
        <dbReference type="Rhea" id="RHEA-COMP:10001"/>
        <dbReference type="ChEBI" id="CHEBI:15378"/>
        <dbReference type="ChEBI" id="CHEBI:33737"/>
        <dbReference type="ChEBI" id="CHEBI:33738"/>
        <dbReference type="ChEBI" id="CHEBI:57783"/>
        <dbReference type="ChEBI" id="CHEBI:58349"/>
        <dbReference type="EC" id="1.18.1.2"/>
    </reaction>
</comment>
<comment type="cofactor">
    <cofactor evidence="5">
        <name>FAD</name>
        <dbReference type="ChEBI" id="CHEBI:57692"/>
    </cofactor>
    <text evidence="5">Binds 1 FAD per subunit.</text>
</comment>
<dbReference type="Gene3D" id="3.50.50.60">
    <property type="entry name" value="FAD/NAD(P)-binding domain"/>
    <property type="match status" value="2"/>
</dbReference>
<dbReference type="RefSeq" id="WP_154377732.1">
    <property type="nucleotide sequence ID" value="NZ_WKJK01000007.1"/>
</dbReference>
<comment type="similarity">
    <text evidence="5">Belongs to the ferredoxin--NADP reductase type 2 family.</text>
</comment>
<evidence type="ECO:0000313" key="7">
    <source>
        <dbReference type="EMBL" id="MRW91391.1"/>
    </source>
</evidence>
<feature type="binding site" evidence="5">
    <location>
        <position position="95"/>
    </location>
    <ligand>
        <name>FAD</name>
        <dbReference type="ChEBI" id="CHEBI:57692"/>
    </ligand>
</feature>
<sequence>MNTTVTPTGVIEADAVIIGAGPVGLFQVFELGLLEIKAHVIDSLNAVGGQCVELYPDKPIYDIPAVPSCTGQELTDNLLKQIEPFEPTFHLGQEVTKVERRTDGRFDVETTLGTQFITKTIFIAAGVGSFQARTLKVDGIDVFEGSQLHYKVKDPSIFEGKNLVICGGGDSALDWALNFVGKAESVVLLHRRDEFRAAPASVAKMKALCDDYEMQLLIGTATGYETSADGKLEHLKVTAADGVTRRVPLDMLLVFYGLSPKLGPIAEWGLDIERRQLKVQNTEKFETNVPGIFAVGDINTYPGKKKLILSGFHEAALAAFGAAPYIFPDKKIHMQYTTTSPKLHKVLGVETPVFD</sequence>
<comment type="subunit">
    <text evidence="5">Homodimer.</text>
</comment>
<feature type="binding site" evidence="5">
    <location>
        <position position="50"/>
    </location>
    <ligand>
        <name>FAD</name>
        <dbReference type="ChEBI" id="CHEBI:57692"/>
    </ligand>
</feature>
<dbReference type="SUPFAM" id="SSF51905">
    <property type="entry name" value="FAD/NAD(P)-binding domain"/>
    <property type="match status" value="2"/>
</dbReference>
<dbReference type="InterPro" id="IPR050097">
    <property type="entry name" value="Ferredoxin-NADP_redctase_2"/>
</dbReference>
<gene>
    <name evidence="7" type="ORF">GJ699_15470</name>
</gene>
<keyword evidence="2 5" id="KW-0274">FAD</keyword>
<feature type="binding site" evidence="5">
    <location>
        <position position="297"/>
    </location>
    <ligand>
        <name>FAD</name>
        <dbReference type="ChEBI" id="CHEBI:57692"/>
    </ligand>
</feature>
<dbReference type="Pfam" id="PF07992">
    <property type="entry name" value="Pyr_redox_2"/>
    <property type="match status" value="1"/>
</dbReference>
<evidence type="ECO:0000313" key="8">
    <source>
        <dbReference type="Proteomes" id="UP000433309"/>
    </source>
</evidence>
<proteinExistence type="inferred from homology"/>
<organism evidence="7 8">
    <name type="scientific">Duganella guangzhouensis</name>
    <dbReference type="NCBI Taxonomy" id="2666084"/>
    <lineage>
        <taxon>Bacteria</taxon>
        <taxon>Pseudomonadati</taxon>
        <taxon>Pseudomonadota</taxon>
        <taxon>Betaproteobacteria</taxon>
        <taxon>Burkholderiales</taxon>
        <taxon>Oxalobacteraceae</taxon>
        <taxon>Telluria group</taxon>
        <taxon>Duganella</taxon>
    </lineage>
</organism>
<dbReference type="GO" id="GO:0004324">
    <property type="term" value="F:ferredoxin-NADP+ reductase activity"/>
    <property type="evidence" value="ECO:0007669"/>
    <property type="project" value="UniProtKB-UniRule"/>
</dbReference>
<evidence type="ECO:0000256" key="3">
    <source>
        <dbReference type="ARBA" id="ARBA00022857"/>
    </source>
</evidence>
<keyword evidence="8" id="KW-1185">Reference proteome</keyword>
<evidence type="ECO:0000259" key="6">
    <source>
        <dbReference type="Pfam" id="PF07992"/>
    </source>
</evidence>
<dbReference type="InterPro" id="IPR036188">
    <property type="entry name" value="FAD/NAD-bd_sf"/>
</dbReference>
<dbReference type="InterPro" id="IPR023753">
    <property type="entry name" value="FAD/NAD-binding_dom"/>
</dbReference>
<dbReference type="EC" id="1.18.1.2" evidence="5"/>
<dbReference type="AlphaFoldDB" id="A0A6I2KZX1"/>
<dbReference type="EMBL" id="WKJK01000007">
    <property type="protein sequence ID" value="MRW91391.1"/>
    <property type="molecule type" value="Genomic_DNA"/>
</dbReference>
<name>A0A6I2KZX1_9BURK</name>
<keyword evidence="4 5" id="KW-0560">Oxidoreductase</keyword>
<reference evidence="7 8" key="1">
    <citation type="submission" date="2019-11" db="EMBL/GenBank/DDBJ databases">
        <title>Novel species isolated from a subtropical stream in China.</title>
        <authorList>
            <person name="Lu H."/>
        </authorList>
    </citation>
    <scope>NUCLEOTIDE SEQUENCE [LARGE SCALE GENOMIC DNA]</scope>
    <source>
        <strain evidence="7 8">FT80W</strain>
    </source>
</reference>
<dbReference type="PRINTS" id="PR00368">
    <property type="entry name" value="FADPNR"/>
</dbReference>
<dbReference type="PRINTS" id="PR00469">
    <property type="entry name" value="PNDRDTASEII"/>
</dbReference>
<evidence type="ECO:0000256" key="5">
    <source>
        <dbReference type="HAMAP-Rule" id="MF_01685"/>
    </source>
</evidence>